<comment type="caution">
    <text evidence="1">The sequence shown here is derived from an EMBL/GenBank/DDBJ whole genome shotgun (WGS) entry which is preliminary data.</text>
</comment>
<dbReference type="EMBL" id="RBKT01000001">
    <property type="protein sequence ID" value="RKR91058.1"/>
    <property type="molecule type" value="Genomic_DNA"/>
</dbReference>
<sequence length="280" mass="30491">MSHETTATRLRVRGETVAEYVPEPDLDPRLSPRPYLHPVRTLAGVTVTDILPEDHPHHLGVSVAVQDVNRFNLWGGRTYVRDQGYTWLEDHGRIVPESWGRQADNGFGQRLRWLDPSGQTLATEDRTVSAGAIAGRDDAWLLDFAYTVTAPADRDVTLGSPATNGRPDGAGYGGFFWRAAPGNTRVLTASAEGEEQVNGSVEPWLAMVGQRTDGAPYTLVFSGLGEGDQWFTRAGEYPGVCIALAYQRTLTIPAGGRISRRHRVAVVDGALTRDQLAGLS</sequence>
<proteinExistence type="predicted"/>
<dbReference type="Pfam" id="PF14100">
    <property type="entry name" value="DUF6807"/>
    <property type="match status" value="1"/>
</dbReference>
<keyword evidence="2" id="KW-1185">Reference proteome</keyword>
<dbReference type="OrthoDB" id="242375at2"/>
<keyword evidence="1" id="KW-0560">Oxidoreductase</keyword>
<name>A0A495JRA1_9ACTN</name>
<dbReference type="GO" id="GO:0004497">
    <property type="term" value="F:monooxygenase activity"/>
    <property type="evidence" value="ECO:0007669"/>
    <property type="project" value="UniProtKB-KW"/>
</dbReference>
<reference evidence="1 2" key="1">
    <citation type="submission" date="2018-10" db="EMBL/GenBank/DDBJ databases">
        <title>Sequencing the genomes of 1000 actinobacteria strains.</title>
        <authorList>
            <person name="Klenk H.-P."/>
        </authorList>
    </citation>
    <scope>NUCLEOTIDE SEQUENCE [LARGE SCALE GENOMIC DNA]</scope>
    <source>
        <strain evidence="1 2">DSM 45175</strain>
    </source>
</reference>
<protein>
    <submittedName>
        <fullName evidence="1">Methane monooxygenase PmoA-like</fullName>
    </submittedName>
</protein>
<keyword evidence="1" id="KW-0503">Monooxygenase</keyword>
<dbReference type="RefSeq" id="WP_121159221.1">
    <property type="nucleotide sequence ID" value="NZ_RBKT01000001.1"/>
</dbReference>
<dbReference type="InterPro" id="IPR029475">
    <property type="entry name" value="DUF6807"/>
</dbReference>
<dbReference type="Proteomes" id="UP000277671">
    <property type="component" value="Unassembled WGS sequence"/>
</dbReference>
<organism evidence="1 2">
    <name type="scientific">Micromonospora pisi</name>
    <dbReference type="NCBI Taxonomy" id="589240"/>
    <lineage>
        <taxon>Bacteria</taxon>
        <taxon>Bacillati</taxon>
        <taxon>Actinomycetota</taxon>
        <taxon>Actinomycetes</taxon>
        <taxon>Micromonosporales</taxon>
        <taxon>Micromonosporaceae</taxon>
        <taxon>Micromonospora</taxon>
    </lineage>
</organism>
<accession>A0A495JRA1</accession>
<dbReference type="AlphaFoldDB" id="A0A495JRA1"/>
<evidence type="ECO:0000313" key="2">
    <source>
        <dbReference type="Proteomes" id="UP000277671"/>
    </source>
</evidence>
<gene>
    <name evidence="1" type="ORF">BDK92_5442</name>
</gene>
<evidence type="ECO:0000313" key="1">
    <source>
        <dbReference type="EMBL" id="RKR91058.1"/>
    </source>
</evidence>